<protein>
    <submittedName>
        <fullName evidence="1">Uncharacterized protein</fullName>
    </submittedName>
</protein>
<keyword evidence="2" id="KW-1185">Reference proteome</keyword>
<accession>A0A941IS35</accession>
<organism evidence="1 2">
    <name type="scientific">Actinospica durhamensis</name>
    <dbReference type="NCBI Taxonomy" id="1508375"/>
    <lineage>
        <taxon>Bacteria</taxon>
        <taxon>Bacillati</taxon>
        <taxon>Actinomycetota</taxon>
        <taxon>Actinomycetes</taxon>
        <taxon>Catenulisporales</taxon>
        <taxon>Actinospicaceae</taxon>
        <taxon>Actinospica</taxon>
    </lineage>
</organism>
<dbReference type="Proteomes" id="UP000675781">
    <property type="component" value="Unassembled WGS sequence"/>
</dbReference>
<dbReference type="RefSeq" id="WP_212532511.1">
    <property type="nucleotide sequence ID" value="NZ_JAGSOG010000252.1"/>
</dbReference>
<evidence type="ECO:0000313" key="2">
    <source>
        <dbReference type="Proteomes" id="UP000675781"/>
    </source>
</evidence>
<dbReference type="AlphaFoldDB" id="A0A941IS35"/>
<reference evidence="1" key="1">
    <citation type="submission" date="2021-04" db="EMBL/GenBank/DDBJ databases">
        <title>Genome based classification of Actinospica acidithermotolerans sp. nov., an actinobacterium isolated from an Indonesian hot spring.</title>
        <authorList>
            <person name="Kusuma A.B."/>
            <person name="Putra K.E."/>
            <person name="Nafisah S."/>
            <person name="Loh J."/>
            <person name="Nouioui I."/>
            <person name="Goodfellow M."/>
        </authorList>
    </citation>
    <scope>NUCLEOTIDE SEQUENCE</scope>
    <source>
        <strain evidence="1">CSCA 57</strain>
    </source>
</reference>
<evidence type="ECO:0000313" key="1">
    <source>
        <dbReference type="EMBL" id="MBR7838049.1"/>
    </source>
</evidence>
<comment type="caution">
    <text evidence="1">The sequence shown here is derived from an EMBL/GenBank/DDBJ whole genome shotgun (WGS) entry which is preliminary data.</text>
</comment>
<sequence length="65" mass="7125">MDSDPIVLTLDRATAQALWHMLYEVGEHWAAGADLIPPPPKEMEQLGGLLRAVDTALGRNTPRFA</sequence>
<proteinExistence type="predicted"/>
<dbReference type="EMBL" id="JAGSOG010000252">
    <property type="protein sequence ID" value="MBR7838049.1"/>
    <property type="molecule type" value="Genomic_DNA"/>
</dbReference>
<name>A0A941IS35_9ACTN</name>
<gene>
    <name evidence="1" type="ORF">KDL01_32550</name>
</gene>